<dbReference type="AlphaFoldDB" id="A0A2M3ZML1"/>
<feature type="region of interest" description="Disordered" evidence="1">
    <location>
        <begin position="61"/>
        <end position="93"/>
    </location>
</feature>
<feature type="compositionally biased region" description="Basic residues" evidence="1">
    <location>
        <begin position="66"/>
        <end position="85"/>
    </location>
</feature>
<name>A0A2M3ZML1_9DIPT</name>
<evidence type="ECO:0000256" key="1">
    <source>
        <dbReference type="SAM" id="MobiDB-lite"/>
    </source>
</evidence>
<reference evidence="2" key="1">
    <citation type="submission" date="2018-01" db="EMBL/GenBank/DDBJ databases">
        <title>An insight into the sialome of Amazonian anophelines.</title>
        <authorList>
            <person name="Ribeiro J.M."/>
            <person name="Scarpassa V."/>
            <person name="Calvo E."/>
        </authorList>
    </citation>
    <scope>NUCLEOTIDE SEQUENCE</scope>
    <source>
        <tissue evidence="2">Salivary glands</tissue>
    </source>
</reference>
<sequence length="93" mass="10191">MLSTITLTRGGFVVRVSLSLSLPPSLSLSIDDGAGQDQSWTARRCSNVPLSAMRVRRFRSVPFRSAAKRKTRKKASTASAIHHHTRDTGLQAK</sequence>
<accession>A0A2M3ZML1</accession>
<dbReference type="EMBL" id="GGFM01008939">
    <property type="protein sequence ID" value="MBW29690.1"/>
    <property type="molecule type" value="Transcribed_RNA"/>
</dbReference>
<protein>
    <submittedName>
        <fullName evidence="2">Putative secreted peptide</fullName>
    </submittedName>
</protein>
<proteinExistence type="predicted"/>
<organism evidence="2">
    <name type="scientific">Anopheles braziliensis</name>
    <dbReference type="NCBI Taxonomy" id="58242"/>
    <lineage>
        <taxon>Eukaryota</taxon>
        <taxon>Metazoa</taxon>
        <taxon>Ecdysozoa</taxon>
        <taxon>Arthropoda</taxon>
        <taxon>Hexapoda</taxon>
        <taxon>Insecta</taxon>
        <taxon>Pterygota</taxon>
        <taxon>Neoptera</taxon>
        <taxon>Endopterygota</taxon>
        <taxon>Diptera</taxon>
        <taxon>Nematocera</taxon>
        <taxon>Culicoidea</taxon>
        <taxon>Culicidae</taxon>
        <taxon>Anophelinae</taxon>
        <taxon>Anopheles</taxon>
    </lineage>
</organism>
<evidence type="ECO:0000313" key="2">
    <source>
        <dbReference type="EMBL" id="MBW29690.1"/>
    </source>
</evidence>